<sequence length="360" mass="41464">MISAPLQKAFMLLLRQGLWDRQEDCSALFPLDEKEWNEIHSMARKQTVQGIIYDGIRLLPDEAVPPRKVLLGWMVEVDTLERVNRQHGETLKGLQQIYAQPPSIPLLLLKGIGLAGFYPHPEHRIAGDIDLWFGNEAQTEEANQRMEKLGLPVKRGANGEASCLINRVLVEHHSRLIELHNPFLQKKIRQWEAEVFANSQGKLPSEANHLLLSTHILKHLINEGIGLRQLCDVAMAFNALHSVTNKNELERICHKWHIHRWNQLLYALLIKYLGVPADLLPFSTSLCPDKLMQEIWESGNFGHGDERYGERPSGKWANKRYTLKRVFHKMHLSSGYAFDETFWWLSGLALLRFKEMIKGK</sequence>
<dbReference type="EMBL" id="JABDSH010000087">
    <property type="protein sequence ID" value="NMW37606.1"/>
    <property type="molecule type" value="Genomic_DNA"/>
</dbReference>
<evidence type="ECO:0000313" key="12">
    <source>
        <dbReference type="Proteomes" id="UP000283958"/>
    </source>
</evidence>
<evidence type="ECO:0000313" key="6">
    <source>
        <dbReference type="EMBL" id="RHD80380.1"/>
    </source>
</evidence>
<gene>
    <name evidence="7" type="ORF">DW105_01550</name>
    <name evidence="6" type="ORF">DW783_09815</name>
    <name evidence="5" type="ORF">DXC16_19750</name>
    <name evidence="4" type="ORF">DXD46_12825</name>
    <name evidence="8" type="ORF">EH214_00289</name>
    <name evidence="2" type="ORF">FYJ30_20830</name>
    <name evidence="3" type="ORF">HKQ54_15990</name>
    <name evidence="1" type="ORF">KSX14_15235</name>
</gene>
<dbReference type="Proteomes" id="UP000283429">
    <property type="component" value="Unassembled WGS sequence"/>
</dbReference>
<evidence type="ECO:0000313" key="1">
    <source>
        <dbReference type="EMBL" id="MBV3489957.1"/>
    </source>
</evidence>
<dbReference type="Pfam" id="PF14907">
    <property type="entry name" value="NTP_transf_5"/>
    <property type="match status" value="1"/>
</dbReference>
<evidence type="ECO:0000313" key="8">
    <source>
        <dbReference type="EMBL" id="TSE50318.1"/>
    </source>
</evidence>
<reference evidence="9 10" key="1">
    <citation type="submission" date="2018-08" db="EMBL/GenBank/DDBJ databases">
        <title>A genome reference for cultivated species of the human gut microbiota.</title>
        <authorList>
            <person name="Zou Y."/>
            <person name="Xue W."/>
            <person name="Luo G."/>
        </authorList>
    </citation>
    <scope>NUCLEOTIDE SEQUENCE [LARGE SCALE GENOMIC DNA]</scope>
    <source>
        <strain evidence="7 12">AM09-18</strain>
        <strain evidence="6 11">AM30-40</strain>
        <strain evidence="5 10">OM08-13BH</strain>
        <strain evidence="4 9">TM05-16</strain>
    </source>
</reference>
<dbReference type="Proteomes" id="UP000460950">
    <property type="component" value="Unassembled WGS sequence"/>
</dbReference>
<organism evidence="4 9">
    <name type="scientific">Phocaeicola vulgatus</name>
    <name type="common">Bacteroides vulgatus</name>
    <dbReference type="NCBI Taxonomy" id="821"/>
    <lineage>
        <taxon>Bacteria</taxon>
        <taxon>Pseudomonadati</taxon>
        <taxon>Bacteroidota</taxon>
        <taxon>Bacteroidia</taxon>
        <taxon>Bacteroidales</taxon>
        <taxon>Bacteroidaceae</taxon>
        <taxon>Phocaeicola</taxon>
    </lineage>
</organism>
<dbReference type="EMBL" id="RWHZ01000002">
    <property type="protein sequence ID" value="TSE50318.1"/>
    <property type="molecule type" value="Genomic_DNA"/>
</dbReference>
<dbReference type="RefSeq" id="WP_117700019.1">
    <property type="nucleotide sequence ID" value="NZ_CP181425.1"/>
</dbReference>
<dbReference type="Proteomes" id="UP000758576">
    <property type="component" value="Unassembled WGS sequence"/>
</dbReference>
<dbReference type="Proteomes" id="UP000261003">
    <property type="component" value="Unassembled WGS sequence"/>
</dbReference>
<dbReference type="EMBL" id="QSJM01000025">
    <property type="protein sequence ID" value="RHD80380.1"/>
    <property type="molecule type" value="Genomic_DNA"/>
</dbReference>
<evidence type="ECO:0000313" key="14">
    <source>
        <dbReference type="Proteomes" id="UP000460950"/>
    </source>
</evidence>
<dbReference type="Proteomes" id="UP000555193">
    <property type="component" value="Unassembled WGS sequence"/>
</dbReference>
<dbReference type="EMBL" id="QSTG01000046">
    <property type="protein sequence ID" value="RGM40305.1"/>
    <property type="molecule type" value="Genomic_DNA"/>
</dbReference>
<comment type="caution">
    <text evidence="4">The sequence shown here is derived from an EMBL/GenBank/DDBJ whole genome shotgun (WGS) entry which is preliminary data.</text>
</comment>
<dbReference type="InterPro" id="IPR039498">
    <property type="entry name" value="NTP_transf_5"/>
</dbReference>
<dbReference type="EMBL" id="QSPP01000040">
    <property type="protein sequence ID" value="RGJ86270.1"/>
    <property type="molecule type" value="Genomic_DNA"/>
</dbReference>
<evidence type="ECO:0000313" key="3">
    <source>
        <dbReference type="EMBL" id="NMW37606.1"/>
    </source>
</evidence>
<dbReference type="AlphaFoldDB" id="A0A3E4JJ56"/>
<dbReference type="Proteomes" id="UP000283958">
    <property type="component" value="Unassembled WGS sequence"/>
</dbReference>
<evidence type="ECO:0000313" key="13">
    <source>
        <dbReference type="Proteomes" id="UP000408523"/>
    </source>
</evidence>
<reference evidence="2 14" key="3">
    <citation type="submission" date="2019-09" db="EMBL/GenBank/DDBJ databases">
        <title>In-depth cultivation of the pig gut microbiome towards novel bacterial diversity and tailored functional studies.</title>
        <authorList>
            <person name="Wylensek D."/>
            <person name="Hitch T.C.A."/>
            <person name="Clavel T."/>
        </authorList>
    </citation>
    <scope>NUCLEOTIDE SEQUENCE [LARGE SCALE GENOMIC DNA]</scope>
    <source>
        <strain evidence="2 14">WCA-389-WT-3C</strain>
    </source>
</reference>
<dbReference type="EMBL" id="VULU01000058">
    <property type="protein sequence ID" value="MSS50662.1"/>
    <property type="molecule type" value="Genomic_DNA"/>
</dbReference>
<evidence type="ECO:0000313" key="7">
    <source>
        <dbReference type="EMBL" id="RHJ80782.1"/>
    </source>
</evidence>
<dbReference type="GO" id="GO:0016740">
    <property type="term" value="F:transferase activity"/>
    <property type="evidence" value="ECO:0007669"/>
    <property type="project" value="UniProtKB-KW"/>
</dbReference>
<dbReference type="Proteomes" id="UP000408523">
    <property type="component" value="Unassembled WGS sequence"/>
</dbReference>
<evidence type="ECO:0000313" key="11">
    <source>
        <dbReference type="Proteomes" id="UP000283429"/>
    </source>
</evidence>
<reference evidence="8 13" key="2">
    <citation type="journal article" date="2019" name="Nat. Commun.">
        <title>Gram positive-like bacteriocins with broad spectrum anti-Bacteroidales activity encoded on mobile elements of the human gut microbiota.</title>
        <authorList>
            <person name="Bechon N."/>
            <person name="Coyne M.J.Jr."/>
            <person name="Laclare-Mceneany V."/>
            <person name="Chatzidaki-Livanis M."/>
            <person name="Ghigo J.-M."/>
            <person name="Comstock L.E."/>
        </authorList>
    </citation>
    <scope>NUCLEOTIDE SEQUENCE [LARGE SCALE GENOMIC DNA]</scope>
    <source>
        <strain evidence="8 13">CL01T12C17</strain>
    </source>
</reference>
<evidence type="ECO:0000313" key="10">
    <source>
        <dbReference type="Proteomes" id="UP000261003"/>
    </source>
</evidence>
<dbReference type="EMBL" id="JAHOGA010000039">
    <property type="protein sequence ID" value="MBV3489957.1"/>
    <property type="molecule type" value="Genomic_DNA"/>
</dbReference>
<protein>
    <submittedName>
        <fullName evidence="1">Nucleotidyltransferase family protein</fullName>
    </submittedName>
    <submittedName>
        <fullName evidence="8">Putative nucleotidyltransferase</fullName>
    </submittedName>
</protein>
<name>A0A3E4JJ56_PHOVU</name>
<reference evidence="1" key="5">
    <citation type="submission" date="2021-06" db="EMBL/GenBank/DDBJ databases">
        <title>Collection of gut derived symbiotic bacterial strains cultured from healthy donors.</title>
        <authorList>
            <person name="Lin H."/>
            <person name="Littmann E."/>
            <person name="Pamer E.G."/>
        </authorList>
    </citation>
    <scope>NUCLEOTIDE SEQUENCE</scope>
    <source>
        <strain evidence="1">MSK.19.85</strain>
    </source>
</reference>
<evidence type="ECO:0000313" key="9">
    <source>
        <dbReference type="Proteomes" id="UP000260640"/>
    </source>
</evidence>
<evidence type="ECO:0000313" key="5">
    <source>
        <dbReference type="EMBL" id="RGM40305.1"/>
    </source>
</evidence>
<dbReference type="Proteomes" id="UP000260640">
    <property type="component" value="Unassembled WGS sequence"/>
</dbReference>
<reference evidence="3 15" key="4">
    <citation type="submission" date="2020-04" db="EMBL/GenBank/DDBJ databases">
        <title>A novel gut-associated lysogenic phage, Bacteroides phage BV01, alters the host transcriptome and bile acid metabolism in Bacteroides vulgatus.</title>
        <authorList>
            <person name="Campbell D.E."/>
            <person name="Ly L."/>
            <person name="Ridlon J.M."/>
            <person name="Hsiao A."/>
            <person name="Degnan P.H."/>
        </authorList>
    </citation>
    <scope>NUCLEOTIDE SEQUENCE [LARGE SCALE GENOMIC DNA]</scope>
    <source>
        <strain evidence="3 15">VPI-4506</strain>
    </source>
</reference>
<keyword evidence="2" id="KW-0808">Transferase</keyword>
<evidence type="ECO:0000313" key="2">
    <source>
        <dbReference type="EMBL" id="MSS50662.1"/>
    </source>
</evidence>
<evidence type="ECO:0000313" key="15">
    <source>
        <dbReference type="Proteomes" id="UP000555193"/>
    </source>
</evidence>
<proteinExistence type="predicted"/>
<dbReference type="EMBL" id="QRMN01000002">
    <property type="protein sequence ID" value="RHJ80782.1"/>
    <property type="molecule type" value="Genomic_DNA"/>
</dbReference>
<accession>A0A3E4JJ56</accession>
<evidence type="ECO:0000313" key="4">
    <source>
        <dbReference type="EMBL" id="RGJ86270.1"/>
    </source>
</evidence>